<dbReference type="GO" id="GO:0005737">
    <property type="term" value="C:cytoplasm"/>
    <property type="evidence" value="ECO:0007669"/>
    <property type="project" value="UniProtKB-SubCell"/>
</dbReference>
<dbReference type="InterPro" id="IPR043683">
    <property type="entry name" value="TetX_monooxygenase"/>
</dbReference>
<proteinExistence type="inferred from homology"/>
<comment type="similarity">
    <text evidence="5">Belongs to the aromatic-ring hydroxylase family. TetX subfamily.</text>
</comment>
<keyword evidence="5" id="KW-0521">NADP</keyword>
<dbReference type="SUPFAM" id="SSF51905">
    <property type="entry name" value="FAD/NAD(P)-binding domain"/>
    <property type="match status" value="1"/>
</dbReference>
<evidence type="ECO:0000256" key="5">
    <source>
        <dbReference type="HAMAP-Rule" id="MF_00845"/>
    </source>
</evidence>
<gene>
    <name evidence="7" type="ORF">CWM47_32405</name>
</gene>
<evidence type="ECO:0000256" key="1">
    <source>
        <dbReference type="ARBA" id="ARBA00022630"/>
    </source>
</evidence>
<keyword evidence="5" id="KW-0963">Cytoplasm</keyword>
<dbReference type="GO" id="GO:0004497">
    <property type="term" value="F:monooxygenase activity"/>
    <property type="evidence" value="ECO:0007669"/>
    <property type="project" value="UniProtKB-UniRule"/>
</dbReference>
<feature type="binding site" evidence="5">
    <location>
        <position position="306"/>
    </location>
    <ligand>
        <name>FAD</name>
        <dbReference type="ChEBI" id="CHEBI:57692"/>
    </ligand>
</feature>
<keyword evidence="4 5" id="KW-0503">Monooxygenase</keyword>
<evidence type="ECO:0000313" key="7">
    <source>
        <dbReference type="EMBL" id="AUD06137.1"/>
    </source>
</evidence>
<dbReference type="KEGG" id="spir:CWM47_32405"/>
<dbReference type="PANTHER" id="PTHR46972:SF1">
    <property type="entry name" value="FAD DEPENDENT OXIDOREDUCTASE DOMAIN-CONTAINING PROTEIN"/>
    <property type="match status" value="1"/>
</dbReference>
<dbReference type="GO" id="GO:0071949">
    <property type="term" value="F:FAD binding"/>
    <property type="evidence" value="ECO:0007669"/>
    <property type="project" value="InterPro"/>
</dbReference>
<reference evidence="7 8" key="1">
    <citation type="submission" date="2017-11" db="EMBL/GenBank/DDBJ databases">
        <title>Taxonomic description and genome sequences of Spirosoma HA7 sp. nov., isolated from pollen microhabitat of Corylus avellana.</title>
        <authorList>
            <person name="Ambika Manirajan B."/>
            <person name="Suarez C."/>
            <person name="Ratering S."/>
            <person name="Geissler-Plaum R."/>
            <person name="Cardinale M."/>
            <person name="Sylvia S."/>
        </authorList>
    </citation>
    <scope>NUCLEOTIDE SEQUENCE [LARGE SCALE GENOMIC DNA]</scope>
    <source>
        <strain evidence="7 8">HA7</strain>
    </source>
</reference>
<dbReference type="OrthoDB" id="9782160at2"/>
<comment type="function">
    <text evidence="5">An FAD-requiring monooxygenase active on some tetracycline antibiotic derivatives, which leads to their inactivation. Hydroxylates carbon 11a of tetracycline and some analogs.</text>
</comment>
<evidence type="ECO:0000256" key="4">
    <source>
        <dbReference type="ARBA" id="ARBA00023033"/>
    </source>
</evidence>
<keyword evidence="5" id="KW-0547">Nucleotide-binding</keyword>
<keyword evidence="8" id="KW-1185">Reference proteome</keyword>
<dbReference type="Gene3D" id="3.50.50.60">
    <property type="entry name" value="FAD/NAD(P)-binding domain"/>
    <property type="match status" value="1"/>
</dbReference>
<comment type="subcellular location">
    <subcellularLocation>
        <location evidence="5">Cytoplasm</location>
    </subcellularLocation>
</comment>
<accession>A0A2K8Z8D5</accession>
<dbReference type="EC" id="1.14.13.-" evidence="5"/>
<evidence type="ECO:0000259" key="6">
    <source>
        <dbReference type="Pfam" id="PF01494"/>
    </source>
</evidence>
<evidence type="ECO:0000256" key="2">
    <source>
        <dbReference type="ARBA" id="ARBA00022827"/>
    </source>
</evidence>
<dbReference type="PANTHER" id="PTHR46972">
    <property type="entry name" value="MONOOXYGENASE ASQM-RELATED"/>
    <property type="match status" value="1"/>
</dbReference>
<comment type="subunit">
    <text evidence="5">Monomer.</text>
</comment>
<evidence type="ECO:0000256" key="3">
    <source>
        <dbReference type="ARBA" id="ARBA00023002"/>
    </source>
</evidence>
<dbReference type="Proteomes" id="UP000232883">
    <property type="component" value="Chromosome"/>
</dbReference>
<comment type="catalytic activity">
    <reaction evidence="5">
        <text>a tetracycline + NADPH + O2 + H(+) = an 11a-hydroxytetracycline + NADP(+) + H2O</text>
        <dbReference type="Rhea" id="RHEA:61444"/>
        <dbReference type="ChEBI" id="CHEBI:15377"/>
        <dbReference type="ChEBI" id="CHEBI:15378"/>
        <dbReference type="ChEBI" id="CHEBI:15379"/>
        <dbReference type="ChEBI" id="CHEBI:57783"/>
        <dbReference type="ChEBI" id="CHEBI:58349"/>
        <dbReference type="ChEBI" id="CHEBI:144644"/>
        <dbReference type="ChEBI" id="CHEBI:144645"/>
    </reaction>
</comment>
<dbReference type="EMBL" id="CP025096">
    <property type="protein sequence ID" value="AUD06137.1"/>
    <property type="molecule type" value="Genomic_DNA"/>
</dbReference>
<dbReference type="PRINTS" id="PR00420">
    <property type="entry name" value="RNGMNOXGNASE"/>
</dbReference>
<protein>
    <recommendedName>
        <fullName evidence="5">Flavin-dependent monooxygenase</fullName>
    </recommendedName>
    <alternativeName>
        <fullName evidence="5">TetX monooxygenase</fullName>
        <shortName evidence="5">TetX</shortName>
        <ecNumber evidence="5">1.14.13.-</ecNumber>
    </alternativeName>
</protein>
<evidence type="ECO:0000313" key="8">
    <source>
        <dbReference type="Proteomes" id="UP000232883"/>
    </source>
</evidence>
<dbReference type="HAMAP" id="MF_00845">
    <property type="entry name" value="TetX_monooxygenase"/>
    <property type="match status" value="1"/>
</dbReference>
<comment type="domain">
    <text evidence="5">Consists of an N-terminal FAD-binding domain with a Rossman fold and a C-terminal substrate-binding domain.</text>
</comment>
<dbReference type="InterPro" id="IPR002938">
    <property type="entry name" value="FAD-bd"/>
</dbReference>
<dbReference type="Pfam" id="PF01494">
    <property type="entry name" value="FAD_binding_3"/>
    <property type="match status" value="1"/>
</dbReference>
<feature type="binding site" evidence="5">
    <location>
        <position position="50"/>
    </location>
    <ligand>
        <name>FAD</name>
        <dbReference type="ChEBI" id="CHEBI:57692"/>
    </ligand>
</feature>
<organism evidence="7 8">
    <name type="scientific">Spirosoma pollinicola</name>
    <dbReference type="NCBI Taxonomy" id="2057025"/>
    <lineage>
        <taxon>Bacteria</taxon>
        <taxon>Pseudomonadati</taxon>
        <taxon>Bacteroidota</taxon>
        <taxon>Cytophagia</taxon>
        <taxon>Cytophagales</taxon>
        <taxon>Cytophagaceae</taxon>
        <taxon>Spirosoma</taxon>
    </lineage>
</organism>
<dbReference type="InterPro" id="IPR036188">
    <property type="entry name" value="FAD/NAD-bd_sf"/>
</dbReference>
<feature type="domain" description="FAD-binding" evidence="6">
    <location>
        <begin position="301"/>
        <end position="351"/>
    </location>
</feature>
<keyword evidence="3 5" id="KW-0560">Oxidoreductase</keyword>
<dbReference type="GO" id="GO:0046677">
    <property type="term" value="P:response to antibiotic"/>
    <property type="evidence" value="ECO:0007669"/>
    <property type="project" value="InterPro"/>
</dbReference>
<feature type="binding site" evidence="5">
    <location>
        <position position="113"/>
    </location>
    <ligand>
        <name>FAD</name>
        <dbReference type="ChEBI" id="CHEBI:57692"/>
    </ligand>
</feature>
<keyword evidence="2 5" id="KW-0274">FAD</keyword>
<dbReference type="AlphaFoldDB" id="A0A2K8Z8D5"/>
<keyword evidence="1 5" id="KW-0285">Flavoprotein</keyword>
<sequence>MVVNKKQVAIIGAGPGGLTLAKLLQIKEANVTVYERDLNKDSRVQGSPLDMHEESGWAALRQANLIDEFKNNVRQGADKKVIVNEQAEIIFSDHETKLSGGLGNESARPEIDRGALRKIFLASLQPETVVWDSHFISMEGQNEGWMLHFKNGSSAYADLVIAADGANSKIRPYVTNIKAFYSGFTMVEVNVDDAAKATPHIYALLNGGKIMAFGNGKNILGGQKGIGGLGFYASFKPDASWATNSGLDFSDRSQVLGWFKKEYSGWNSIWYELFENAAMPVIPRPIYCMPLDQTWETLPNVTLLGDAAHVMPPFAGEGANTSMFDALELSDCLTSDQYNTLPEAIADYEVRMRKRAALAAKQSLENGERMHSAGALEKMLAVFGAK</sequence>
<comment type="cofactor">
    <cofactor evidence="5">
        <name>FAD</name>
        <dbReference type="ChEBI" id="CHEBI:57692"/>
    </cofactor>
</comment>
<feature type="binding site" evidence="5">
    <location>
        <position position="43"/>
    </location>
    <ligand>
        <name>NADPH</name>
        <dbReference type="ChEBI" id="CHEBI:57783"/>
    </ligand>
</feature>
<dbReference type="RefSeq" id="WP_100992687.1">
    <property type="nucleotide sequence ID" value="NZ_CP025096.1"/>
</dbReference>
<name>A0A2K8Z8D5_9BACT</name>